<sequence>MWMQRIKSNLLRAFCALLGGITLIGLADLAFPPPLAKAYQISQVVLDHNEQPLRAFPLKDGRWRLKADLDKIDPAFIDALLAYEDERFYRHIGVDFQAITRASLSLVKAGRVVSGGSTITMQTARLLEPKQRNFSAKIQQAIRALQLEMRLSKREILELYLTLAPYGGNIEGVRSASWAYLGREPNVLTPDEIALLIALPQSPEARRPDLRPNAAIRARERVLKRLVTKRIITAERAVEAAQTQAPKRRDFPSFAWQASEEAQRRASALQPDIHTFLDIRLQTRLEDMAREAVSELGEKTQISAIVVDIKTRNVLASIGSAERNRAGGWLDLTNRHRSPGSTLKPFIYAMAFDEGLAAPSTQISDLPKRFKSYQPENFDRTFRGDVTISEALQHSLNVPAVQTLEAIGPSRFAASLGFAGAVPQLPQRADSDAGLALALGGVGLTVRDMALLYAALGGGGVAKPLNWIEADTTTQVREGETQTRFLSSQAAEKVINILKSAPTPQGRMPSALTKGAPQIAFKTGTSYGFRDAWAAGVSNGLAIVVWVGRADGAPRTGATGREAALPILFDAFDIASLTLRRRQEHMPVSDAEMTGSAPFTLANFEDQHQPPEILFPPDNSEIWQDEVGRGFTLSARGEGQLRWYVEGSPIPVNTYGDTVWTPKEEGFYTLEVVDKRGESRSSTVRITQHAQ</sequence>
<keyword evidence="9" id="KW-0511">Multifunctional enzyme</keyword>
<comment type="catalytic activity">
    <reaction evidence="11">
        <text>[GlcNAc-(1-&gt;4)-Mur2Ac(oyl-L-Ala-gamma-D-Glu-L-Lys-D-Ala-D-Ala)](n)-di-trans,octa-cis-undecaprenyl diphosphate + beta-D-GlcNAc-(1-&gt;4)-Mur2Ac(oyl-L-Ala-gamma-D-Glu-L-Lys-D-Ala-D-Ala)-di-trans,octa-cis-undecaprenyl diphosphate = [GlcNAc-(1-&gt;4)-Mur2Ac(oyl-L-Ala-gamma-D-Glu-L-Lys-D-Ala-D-Ala)](n+1)-di-trans,octa-cis-undecaprenyl diphosphate + di-trans,octa-cis-undecaprenyl diphosphate + H(+)</text>
        <dbReference type="Rhea" id="RHEA:23708"/>
        <dbReference type="Rhea" id="RHEA-COMP:9602"/>
        <dbReference type="Rhea" id="RHEA-COMP:9603"/>
        <dbReference type="ChEBI" id="CHEBI:15378"/>
        <dbReference type="ChEBI" id="CHEBI:58405"/>
        <dbReference type="ChEBI" id="CHEBI:60033"/>
        <dbReference type="ChEBI" id="CHEBI:78435"/>
        <dbReference type="EC" id="2.4.99.28"/>
    </reaction>
</comment>
<keyword evidence="6" id="KW-0328">Glycosyltransferase</keyword>
<dbReference type="Pfam" id="PF00905">
    <property type="entry name" value="Transpeptidase"/>
    <property type="match status" value="1"/>
</dbReference>
<evidence type="ECO:0000259" key="13">
    <source>
        <dbReference type="Pfam" id="PF00912"/>
    </source>
</evidence>
<dbReference type="PANTHER" id="PTHR32282">
    <property type="entry name" value="BINDING PROTEIN TRANSPEPTIDASE, PUTATIVE-RELATED"/>
    <property type="match status" value="1"/>
</dbReference>
<evidence type="ECO:0000256" key="11">
    <source>
        <dbReference type="ARBA" id="ARBA00049902"/>
    </source>
</evidence>
<feature type="domain" description="Penicillin-binding C-terminal" evidence="14">
    <location>
        <begin position="605"/>
        <end position="686"/>
    </location>
</feature>
<evidence type="ECO:0000256" key="8">
    <source>
        <dbReference type="ARBA" id="ARBA00022801"/>
    </source>
</evidence>
<evidence type="ECO:0000256" key="5">
    <source>
        <dbReference type="ARBA" id="ARBA00022670"/>
    </source>
</evidence>
<protein>
    <recommendedName>
        <fullName evidence="10">peptidoglycan glycosyltransferase</fullName>
        <ecNumber evidence="10">2.4.99.28</ecNumber>
    </recommendedName>
</protein>
<evidence type="ECO:0000256" key="9">
    <source>
        <dbReference type="ARBA" id="ARBA00023268"/>
    </source>
</evidence>
<dbReference type="Proteomes" id="UP001596492">
    <property type="component" value="Unassembled WGS sequence"/>
</dbReference>
<keyword evidence="8" id="KW-0378">Hydrolase</keyword>
<evidence type="ECO:0000259" key="12">
    <source>
        <dbReference type="Pfam" id="PF00905"/>
    </source>
</evidence>
<dbReference type="Gene3D" id="1.10.3810.10">
    <property type="entry name" value="Biosynthetic peptidoglycan transglycosylase-like"/>
    <property type="match status" value="1"/>
</dbReference>
<dbReference type="InterPro" id="IPR009647">
    <property type="entry name" value="PBP_C"/>
</dbReference>
<keyword evidence="4" id="KW-0121">Carboxypeptidase</keyword>
<evidence type="ECO:0000313" key="15">
    <source>
        <dbReference type="EMBL" id="MFC7291556.1"/>
    </source>
</evidence>
<dbReference type="Pfam" id="PF00912">
    <property type="entry name" value="Transgly"/>
    <property type="match status" value="1"/>
</dbReference>
<comment type="similarity">
    <text evidence="3">In the N-terminal section; belongs to the glycosyltransferase 51 family.</text>
</comment>
<keyword evidence="16" id="KW-1185">Reference proteome</keyword>
<dbReference type="EMBL" id="JBHTBR010000004">
    <property type="protein sequence ID" value="MFC7291556.1"/>
    <property type="molecule type" value="Genomic_DNA"/>
</dbReference>
<dbReference type="EC" id="2.4.99.28" evidence="10"/>
<dbReference type="InterPro" id="IPR036950">
    <property type="entry name" value="PBP_transglycosylase"/>
</dbReference>
<evidence type="ECO:0000256" key="2">
    <source>
        <dbReference type="ARBA" id="ARBA00007090"/>
    </source>
</evidence>
<evidence type="ECO:0000256" key="7">
    <source>
        <dbReference type="ARBA" id="ARBA00022679"/>
    </source>
</evidence>
<name>A0ABW2IKZ4_9PROT</name>
<evidence type="ECO:0000256" key="1">
    <source>
        <dbReference type="ARBA" id="ARBA00004752"/>
    </source>
</evidence>
<dbReference type="SUPFAM" id="SSF53955">
    <property type="entry name" value="Lysozyme-like"/>
    <property type="match status" value="1"/>
</dbReference>
<dbReference type="NCBIfam" id="TIGR02073">
    <property type="entry name" value="PBP_1c"/>
    <property type="match status" value="1"/>
</dbReference>
<evidence type="ECO:0000256" key="6">
    <source>
        <dbReference type="ARBA" id="ARBA00022676"/>
    </source>
</evidence>
<dbReference type="RefSeq" id="WP_382166788.1">
    <property type="nucleotide sequence ID" value="NZ_JBHTBR010000004.1"/>
</dbReference>
<proteinExistence type="inferred from homology"/>
<dbReference type="PANTHER" id="PTHR32282:SF15">
    <property type="entry name" value="PENICILLIN-BINDING PROTEIN 1C"/>
    <property type="match status" value="1"/>
</dbReference>
<gene>
    <name evidence="15" type="primary">pbpC</name>
    <name evidence="15" type="ORF">ACFQS8_08010</name>
</gene>
<dbReference type="InterPro" id="IPR011815">
    <property type="entry name" value="PBP_1c"/>
</dbReference>
<dbReference type="SUPFAM" id="SSF56601">
    <property type="entry name" value="beta-lactamase/transpeptidase-like"/>
    <property type="match status" value="1"/>
</dbReference>
<accession>A0ABW2IKZ4</accession>
<comment type="caution">
    <text evidence="15">The sequence shown here is derived from an EMBL/GenBank/DDBJ whole genome shotgun (WGS) entry which is preliminary data.</text>
</comment>
<comment type="pathway">
    <text evidence="1">Cell wall biogenesis; peptidoglycan biosynthesis.</text>
</comment>
<evidence type="ECO:0000256" key="10">
    <source>
        <dbReference type="ARBA" id="ARBA00044770"/>
    </source>
</evidence>
<dbReference type="InterPro" id="IPR050396">
    <property type="entry name" value="Glycosyltr_51/Transpeptidase"/>
</dbReference>
<dbReference type="InterPro" id="IPR023346">
    <property type="entry name" value="Lysozyme-like_dom_sf"/>
</dbReference>
<evidence type="ECO:0000256" key="4">
    <source>
        <dbReference type="ARBA" id="ARBA00022645"/>
    </source>
</evidence>
<organism evidence="15 16">
    <name type="scientific">Hirschia litorea</name>
    <dbReference type="NCBI Taxonomy" id="1199156"/>
    <lineage>
        <taxon>Bacteria</taxon>
        <taxon>Pseudomonadati</taxon>
        <taxon>Pseudomonadota</taxon>
        <taxon>Alphaproteobacteria</taxon>
        <taxon>Hyphomonadales</taxon>
        <taxon>Hyphomonadaceae</taxon>
        <taxon>Hirschia</taxon>
    </lineage>
</organism>
<dbReference type="InterPro" id="IPR012338">
    <property type="entry name" value="Beta-lactam/transpept-like"/>
</dbReference>
<comment type="similarity">
    <text evidence="2">In the C-terminal section; belongs to the transpeptidase family.</text>
</comment>
<keyword evidence="7" id="KW-0808">Transferase</keyword>
<evidence type="ECO:0000313" key="16">
    <source>
        <dbReference type="Proteomes" id="UP001596492"/>
    </source>
</evidence>
<feature type="domain" description="Glycosyl transferase family 51" evidence="13">
    <location>
        <begin position="55"/>
        <end position="226"/>
    </location>
</feature>
<evidence type="ECO:0000256" key="3">
    <source>
        <dbReference type="ARBA" id="ARBA00007739"/>
    </source>
</evidence>
<dbReference type="Gene3D" id="3.40.710.10">
    <property type="entry name" value="DD-peptidase/beta-lactamase superfamily"/>
    <property type="match status" value="1"/>
</dbReference>
<reference evidence="16" key="1">
    <citation type="journal article" date="2019" name="Int. J. Syst. Evol. Microbiol.">
        <title>The Global Catalogue of Microorganisms (GCM) 10K type strain sequencing project: providing services to taxonomists for standard genome sequencing and annotation.</title>
        <authorList>
            <consortium name="The Broad Institute Genomics Platform"/>
            <consortium name="The Broad Institute Genome Sequencing Center for Infectious Disease"/>
            <person name="Wu L."/>
            <person name="Ma J."/>
        </authorList>
    </citation>
    <scope>NUCLEOTIDE SEQUENCE [LARGE SCALE GENOMIC DNA]</scope>
    <source>
        <strain evidence="16">CCUG 51308</strain>
    </source>
</reference>
<feature type="domain" description="Penicillin-binding protein transpeptidase" evidence="12">
    <location>
        <begin position="303"/>
        <end position="530"/>
    </location>
</feature>
<dbReference type="InterPro" id="IPR001460">
    <property type="entry name" value="PCN-bd_Tpept"/>
</dbReference>
<evidence type="ECO:0000259" key="14">
    <source>
        <dbReference type="Pfam" id="PF06832"/>
    </source>
</evidence>
<dbReference type="Pfam" id="PF06832">
    <property type="entry name" value="BiPBP_C"/>
    <property type="match status" value="1"/>
</dbReference>
<keyword evidence="5" id="KW-0645">Protease</keyword>
<dbReference type="InterPro" id="IPR001264">
    <property type="entry name" value="Glyco_trans_51"/>
</dbReference>